<dbReference type="GO" id="GO:0000462">
    <property type="term" value="P:maturation of SSU-rRNA from tricistronic rRNA transcript (SSU-rRNA, 5.8S rRNA, LSU-rRNA)"/>
    <property type="evidence" value="ECO:0007669"/>
    <property type="project" value="InterPro"/>
</dbReference>
<dbReference type="InterPro" id="IPR056907">
    <property type="entry name" value="UTP6_C"/>
</dbReference>
<sequence>MADVVQYRLERMVDELDDLERREIFTRAEIAEIVKQRRKFEYRLKRPSPLKEDFIAYIDYEVKLDELRQLRRKSVARVTKKRKKKSVSDFAGVARIVEIYRLATMRYKGDINLWFRYLEFCKQKRHGRMKKVKDLKFAGCFALAQAIRFHPKVAGVWIYAASWEFDRNLNVTAARALMLNGLRVCSNSEDLWVEYLRMELTFLNKLKARKVALGEDKGSLVRDTKTVEDEQWKDENKELFMSLDEKEGNEKEENDEDSIVEDVEDVTEKVDFLKEKGSNVLQTIYSGAVEAIPSSFDLRKRFLEILEATDLAHSDEMRNTILSDLKRDFCNEPEYWNWLARHEMSGCISNEAGLEFANPQMQKAIQVFEEGLQTVTSSSMFEIYINFLMEAIVQSNGDENEISSLSNPIISHIINVYQKADETGCLTEELADEYVSLYLKLEKTHEAQKLAEKLCSEKFAGSAKLWLSRVSIEIRSLSENSSPSKADFQTVFELLSNALRKVPISESESLWLMAFNFFAHQRTYLDKLVEMSILSATKSHGSDHVFSLASTVVKFVLETKGAHSARKIYKRFLALPGPSLVLYKGCIEIETNLISVGDKDGLSNARKLYDSAVASYGQDVELWKNYYSLETKLGTSETANGVYWRARKTLNESADFIV</sequence>
<evidence type="ECO:0000259" key="7">
    <source>
        <dbReference type="Pfam" id="PF08640"/>
    </source>
</evidence>
<evidence type="ECO:0000256" key="5">
    <source>
        <dbReference type="ARBA" id="ARBA00023242"/>
    </source>
</evidence>
<name>A0A7G2F1J9_ARATH</name>
<dbReference type="InterPro" id="IPR055347">
    <property type="entry name" value="UTP6_N"/>
</dbReference>
<evidence type="ECO:0000313" key="9">
    <source>
        <dbReference type="EMBL" id="CAD5329325.1"/>
    </source>
</evidence>
<dbReference type="PANTHER" id="PTHR23271:SF1">
    <property type="entry name" value="U3 SMALL NUCLEOLAR RNA-ASSOCIATED PROTEIN 6 HOMOLOG"/>
    <property type="match status" value="1"/>
</dbReference>
<reference evidence="9 10" key="1">
    <citation type="submission" date="2020-09" db="EMBL/GenBank/DDBJ databases">
        <authorList>
            <person name="Ashkenazy H."/>
        </authorList>
    </citation>
    <scope>NUCLEOTIDE SEQUENCE [LARGE SCALE GENOMIC DNA]</scope>
    <source>
        <strain evidence="10">cv. Cdm-0</strain>
    </source>
</reference>
<comment type="subcellular location">
    <subcellularLocation>
        <location evidence="1">Nucleus</location>
        <location evidence="1">Nucleolus</location>
    </subcellularLocation>
</comment>
<feature type="coiled-coil region" evidence="6">
    <location>
        <begin position="2"/>
        <end position="29"/>
    </location>
</feature>
<evidence type="ECO:0000256" key="4">
    <source>
        <dbReference type="ARBA" id="ARBA00022737"/>
    </source>
</evidence>
<dbReference type="PANTHER" id="PTHR23271">
    <property type="entry name" value="HEPATOCELLULAR CARCINOMA-ASSOCIATED ANTIGEN 66"/>
    <property type="match status" value="1"/>
</dbReference>
<dbReference type="InterPro" id="IPR013949">
    <property type="entry name" value="Utp6"/>
</dbReference>
<evidence type="ECO:0000313" key="10">
    <source>
        <dbReference type="Proteomes" id="UP000516314"/>
    </source>
</evidence>
<keyword evidence="5" id="KW-0539">Nucleus</keyword>
<evidence type="ECO:0000256" key="2">
    <source>
        <dbReference type="ARBA" id="ARBA00010734"/>
    </source>
</evidence>
<evidence type="ECO:0000256" key="3">
    <source>
        <dbReference type="ARBA" id="ARBA00022552"/>
    </source>
</evidence>
<proteinExistence type="inferred from homology"/>
<dbReference type="Proteomes" id="UP000516314">
    <property type="component" value="Chromosome 4"/>
</dbReference>
<protein>
    <submittedName>
        <fullName evidence="9">(thale cress) hypothetical protein</fullName>
    </submittedName>
</protein>
<dbReference type="GO" id="GO:0005730">
    <property type="term" value="C:nucleolus"/>
    <property type="evidence" value="ECO:0007669"/>
    <property type="project" value="UniProtKB-SubCell"/>
</dbReference>
<dbReference type="InterPro" id="IPR003107">
    <property type="entry name" value="HAT"/>
</dbReference>
<keyword evidence="3" id="KW-0698">rRNA processing</keyword>
<dbReference type="AlphaFoldDB" id="A0A7G2F1J9"/>
<evidence type="ECO:0000256" key="1">
    <source>
        <dbReference type="ARBA" id="ARBA00004604"/>
    </source>
</evidence>
<evidence type="ECO:0000256" key="6">
    <source>
        <dbReference type="SAM" id="Coils"/>
    </source>
</evidence>
<gene>
    <name evidence="9" type="ORF">AT9943_LOCUS16923</name>
</gene>
<dbReference type="SMART" id="SM00386">
    <property type="entry name" value="HAT"/>
    <property type="match status" value="6"/>
</dbReference>
<dbReference type="Pfam" id="PF24892">
    <property type="entry name" value="UTP6_C"/>
    <property type="match status" value="1"/>
</dbReference>
<dbReference type="Gene3D" id="1.25.40.10">
    <property type="entry name" value="Tetratricopeptide repeat domain"/>
    <property type="match status" value="2"/>
</dbReference>
<organism evidence="9 10">
    <name type="scientific">Arabidopsis thaliana</name>
    <name type="common">Mouse-ear cress</name>
    <dbReference type="NCBI Taxonomy" id="3702"/>
    <lineage>
        <taxon>Eukaryota</taxon>
        <taxon>Viridiplantae</taxon>
        <taxon>Streptophyta</taxon>
        <taxon>Embryophyta</taxon>
        <taxon>Tracheophyta</taxon>
        <taxon>Spermatophyta</taxon>
        <taxon>Magnoliopsida</taxon>
        <taxon>eudicotyledons</taxon>
        <taxon>Gunneridae</taxon>
        <taxon>Pentapetalae</taxon>
        <taxon>rosids</taxon>
        <taxon>malvids</taxon>
        <taxon>Brassicales</taxon>
        <taxon>Brassicaceae</taxon>
        <taxon>Camelineae</taxon>
        <taxon>Arabidopsis</taxon>
    </lineage>
</organism>
<keyword evidence="6" id="KW-0175">Coiled coil</keyword>
<accession>A0A7G2F1J9</accession>
<evidence type="ECO:0000259" key="8">
    <source>
        <dbReference type="Pfam" id="PF24892"/>
    </source>
</evidence>
<keyword evidence="4" id="KW-0677">Repeat</keyword>
<dbReference type="SUPFAM" id="SSF48452">
    <property type="entry name" value="TPR-like"/>
    <property type="match status" value="2"/>
</dbReference>
<comment type="similarity">
    <text evidence="2">Belongs to the UTP6 family.</text>
</comment>
<dbReference type="EMBL" id="LR881469">
    <property type="protein sequence ID" value="CAD5329325.1"/>
    <property type="molecule type" value="Genomic_DNA"/>
</dbReference>
<feature type="domain" description="U3 small nucleolar RNA-associated protein 6 homolog C-terminal" evidence="8">
    <location>
        <begin position="363"/>
        <end position="650"/>
    </location>
</feature>
<dbReference type="Pfam" id="PF08640">
    <property type="entry name" value="U3_assoc_6"/>
    <property type="match status" value="1"/>
</dbReference>
<dbReference type="InterPro" id="IPR011990">
    <property type="entry name" value="TPR-like_helical_dom_sf"/>
</dbReference>
<dbReference type="GO" id="GO:0030515">
    <property type="term" value="F:snoRNA binding"/>
    <property type="evidence" value="ECO:0007669"/>
    <property type="project" value="InterPro"/>
</dbReference>
<feature type="domain" description="U3 small nucleolar RNA-associated protein 6 N-terminal" evidence="7">
    <location>
        <begin position="9"/>
        <end position="90"/>
    </location>
</feature>